<feature type="compositionally biased region" description="Polar residues" evidence="4">
    <location>
        <begin position="713"/>
        <end position="735"/>
    </location>
</feature>
<dbReference type="InterPro" id="IPR058112">
    <property type="entry name" value="CD3337_EF1877-like"/>
</dbReference>
<name>A0A2G6Q8K6_9BACI</name>
<keyword evidence="1 5" id="KW-0812">Transmembrane</keyword>
<feature type="compositionally biased region" description="Polar residues" evidence="4">
    <location>
        <begin position="840"/>
        <end position="869"/>
    </location>
</feature>
<sequence length="964" mass="105910">MKWKKMILACMVCVIALFTITTTYNVAFAENEQPETISPTIVKEGNVIRESQKYPDVQYKPMTYINEKWYWNTNEVLENLKAAWKEITWFANFLIAKVGCEIVFNLFSLDIVDKTSEAVGGIMGETAKAVTGDLLLFFLALTGGYIAIRAYVQQNWSEFLKILTKTLISMSLLYSLFGNAQTYVTFGNDLSKYIENAALKINPSLTASQQNEYNESKTGDTLKSNEIGARIENKVFAGMIYKPFLHLNYGTTDEAAITKDDKDRITNYLQANEFSEKGLEKRKDIVKEEYEKKGNSSILANNIPSQMGSLTVAALTNLIQIAVYFILALVRIVLQLAFIVLLIGLPLVLVFSLFPALENMVYGYIKAIFSVITFKALTVFVVLIAVSFLSIGYDITNASDKTENRVFTQLVITVATIALWFKRDFIVNAINGQHHRILESASNSVNGVGNKLANTGKSAMRHARHKETLNAIREKQEGAGNGAGKDGKSSTPSTGSKLWDKFSEGHGKDSDSRSPEAEAAATKEDAHEAKTEADAEKVSGARTPNLEKDSTEQPKDTNHHTDNDAEKVSSARTPQVVAGHQTAGEPTKEAHQDKHATHDGGTSENRSPRVASEQVSAEGSAGKTEQGKHIPTVVPMAGSTKRNSHSRNPNVAKRNARTQEQQGNKRVQQGRRVSGQRVASQNVGSAQPNQTVRPLPTGEKQQGAVSYRRNEHSQNTAGQNTVGQNTTVPNRSALTTRPVVAAHMPNRQNKVEAPRQNVSSAGRRVSGQRNVPAGTVQTSGRRVSGQQRVVNAPTGTPSPRTEAPRRNVSQSTGRQVSGQQRVVNTPAGTVPSPRTETRRQNVSQSAGRRVSGQQRAVNTPVRNNTTAQRSVVPKQMTRMHSSPVKVQSRPQVAPTNTVQSKPVSDFAPTQKAKNNNIRPPKMSSSTKVSEVMPTLQQELKQEKIKESVVEKSIRKNREKQGEHV</sequence>
<dbReference type="NCBIfam" id="NF046089">
    <property type="entry name" value="CD3337_EF1877"/>
    <property type="match status" value="1"/>
</dbReference>
<evidence type="ECO:0000256" key="6">
    <source>
        <dbReference type="SAM" id="SignalP"/>
    </source>
</evidence>
<feature type="compositionally biased region" description="Polar residues" evidence="4">
    <location>
        <begin position="679"/>
        <end position="692"/>
    </location>
</feature>
<feature type="compositionally biased region" description="Polar residues" evidence="4">
    <location>
        <begin position="807"/>
        <end position="827"/>
    </location>
</feature>
<feature type="compositionally biased region" description="Polar residues" evidence="4">
    <location>
        <begin position="775"/>
        <end position="799"/>
    </location>
</feature>
<feature type="compositionally biased region" description="Polar residues" evidence="4">
    <location>
        <begin position="911"/>
        <end position="938"/>
    </location>
</feature>
<evidence type="ECO:0000313" key="7">
    <source>
        <dbReference type="EMBL" id="PIE92759.1"/>
    </source>
</evidence>
<reference evidence="7 8" key="1">
    <citation type="submission" date="2017-09" db="EMBL/GenBank/DDBJ databases">
        <title>Biocontrol bacteria screening and application from spent mushroom substrate.</title>
        <authorList>
            <person name="Sun X."/>
        </authorList>
    </citation>
    <scope>NUCLEOTIDE SEQUENCE [LARGE SCALE GENOMIC DNA]</scope>
    <source>
        <strain evidence="7 8">100374</strain>
    </source>
</reference>
<dbReference type="AlphaFoldDB" id="A0A2G6Q8K6"/>
<feature type="region of interest" description="Disordered" evidence="4">
    <location>
        <begin position="475"/>
        <end position="964"/>
    </location>
</feature>
<feature type="compositionally biased region" description="Low complexity" evidence="4">
    <location>
        <begin position="666"/>
        <end position="678"/>
    </location>
</feature>
<gene>
    <name evidence="7" type="ORF">CO726_24640</name>
</gene>
<protein>
    <recommendedName>
        <fullName evidence="9">YtxH domain-containing protein</fullName>
    </recommendedName>
</protein>
<feature type="chain" id="PRO_5013909302" description="YtxH domain-containing protein" evidence="6">
    <location>
        <begin position="30"/>
        <end position="964"/>
    </location>
</feature>
<evidence type="ECO:0008006" key="9">
    <source>
        <dbReference type="Google" id="ProtNLM"/>
    </source>
</evidence>
<keyword evidence="3 5" id="KW-0472">Membrane</keyword>
<dbReference type="EMBL" id="NWUW01000026">
    <property type="protein sequence ID" value="PIE92759.1"/>
    <property type="molecule type" value="Genomic_DNA"/>
</dbReference>
<evidence type="ECO:0000256" key="1">
    <source>
        <dbReference type="ARBA" id="ARBA00022692"/>
    </source>
</evidence>
<dbReference type="Proteomes" id="UP000228484">
    <property type="component" value="Unassembled WGS sequence"/>
</dbReference>
<keyword evidence="8" id="KW-1185">Reference proteome</keyword>
<evidence type="ECO:0000256" key="3">
    <source>
        <dbReference type="ARBA" id="ARBA00023136"/>
    </source>
</evidence>
<accession>A0A2G6Q8K6</accession>
<proteinExistence type="predicted"/>
<feature type="transmembrane region" description="Helical" evidence="5">
    <location>
        <begin position="368"/>
        <end position="393"/>
    </location>
</feature>
<organism evidence="7 8">
    <name type="scientific">Bacillus fungorum</name>
    <dbReference type="NCBI Taxonomy" id="2039284"/>
    <lineage>
        <taxon>Bacteria</taxon>
        <taxon>Bacillati</taxon>
        <taxon>Bacillota</taxon>
        <taxon>Bacilli</taxon>
        <taxon>Bacillales</taxon>
        <taxon>Bacillaceae</taxon>
        <taxon>Bacillus</taxon>
    </lineage>
</organism>
<keyword evidence="6" id="KW-0732">Signal</keyword>
<evidence type="ECO:0000256" key="4">
    <source>
        <dbReference type="SAM" id="MobiDB-lite"/>
    </source>
</evidence>
<feature type="transmembrane region" description="Helical" evidence="5">
    <location>
        <begin position="336"/>
        <end position="356"/>
    </location>
</feature>
<dbReference type="Pfam" id="PF04610">
    <property type="entry name" value="TrbL"/>
    <property type="match status" value="1"/>
</dbReference>
<dbReference type="GO" id="GO:0030255">
    <property type="term" value="P:protein secretion by the type IV secretion system"/>
    <property type="evidence" value="ECO:0007669"/>
    <property type="project" value="InterPro"/>
</dbReference>
<feature type="transmembrane region" description="Helical" evidence="5">
    <location>
        <begin position="405"/>
        <end position="421"/>
    </location>
</feature>
<feature type="compositionally biased region" description="Basic and acidic residues" evidence="4">
    <location>
        <begin position="498"/>
        <end position="569"/>
    </location>
</feature>
<dbReference type="RefSeq" id="WP_099685990.1">
    <property type="nucleotide sequence ID" value="NZ_NWUW01000026.1"/>
</dbReference>
<comment type="caution">
    <text evidence="7">The sequence shown here is derived from an EMBL/GenBank/DDBJ whole genome shotgun (WGS) entry which is preliminary data.</text>
</comment>
<evidence type="ECO:0000256" key="5">
    <source>
        <dbReference type="SAM" id="Phobius"/>
    </source>
</evidence>
<feature type="compositionally biased region" description="Basic and acidic residues" evidence="4">
    <location>
        <begin position="939"/>
        <end position="964"/>
    </location>
</feature>
<feature type="compositionally biased region" description="Basic and acidic residues" evidence="4">
    <location>
        <begin position="586"/>
        <end position="598"/>
    </location>
</feature>
<feature type="compositionally biased region" description="Polar residues" evidence="4">
    <location>
        <begin position="878"/>
        <end position="902"/>
    </location>
</feature>
<feature type="signal peptide" evidence="6">
    <location>
        <begin position="1"/>
        <end position="29"/>
    </location>
</feature>
<dbReference type="InterPro" id="IPR007688">
    <property type="entry name" value="Conjugal_tfr_TrbL/VirB6"/>
</dbReference>
<feature type="transmembrane region" description="Helical" evidence="5">
    <location>
        <begin position="307"/>
        <end position="329"/>
    </location>
</feature>
<evidence type="ECO:0000313" key="8">
    <source>
        <dbReference type="Proteomes" id="UP000228484"/>
    </source>
</evidence>
<evidence type="ECO:0000256" key="2">
    <source>
        <dbReference type="ARBA" id="ARBA00022989"/>
    </source>
</evidence>
<keyword evidence="2 5" id="KW-1133">Transmembrane helix</keyword>